<dbReference type="Pfam" id="PF23358">
    <property type="entry name" value="OST48_MD"/>
    <property type="match status" value="1"/>
</dbReference>
<keyword evidence="5 8" id="KW-0256">Endoplasmic reticulum</keyword>
<dbReference type="GO" id="GO:0018279">
    <property type="term" value="P:protein N-linked glycosylation via asparagine"/>
    <property type="evidence" value="ECO:0007669"/>
    <property type="project" value="UniProtKB-UniRule"/>
</dbReference>
<comment type="pathway">
    <text evidence="2 8">Protein modification; protein glycosylation.</text>
</comment>
<name>A0AAJ5YU87_9BASI</name>
<evidence type="ECO:0000313" key="11">
    <source>
        <dbReference type="EMBL" id="WFC99530.1"/>
    </source>
</evidence>
<proteinExistence type="inferred from homology"/>
<comment type="similarity">
    <text evidence="3 8">Belongs to the DDOST 48 kDa subunit family.</text>
</comment>
<evidence type="ECO:0000256" key="1">
    <source>
        <dbReference type="ARBA" id="ARBA00004479"/>
    </source>
</evidence>
<reference evidence="11 12" key="1">
    <citation type="submission" date="2023-03" db="EMBL/GenBank/DDBJ databases">
        <title>Mating type loci evolution in Malassezia.</title>
        <authorList>
            <person name="Coelho M.A."/>
        </authorList>
    </citation>
    <scope>NUCLEOTIDE SEQUENCE [LARGE SCALE GENOMIC DNA]</scope>
    <source>
        <strain evidence="11 12">CBS 9725</strain>
    </source>
</reference>
<gene>
    <name evidence="11" type="primary">WBP1</name>
    <name evidence="11" type="ORF">MYAM1_002275</name>
</gene>
<keyword evidence="11" id="KW-0808">Transferase</keyword>
<comment type="subcellular location">
    <subcellularLocation>
        <location evidence="8">Endoplasmic reticulum membrane</location>
        <topology evidence="8">Single-pass type I membrane protein</topology>
    </subcellularLocation>
    <subcellularLocation>
        <location evidence="1">Membrane</location>
        <topology evidence="1">Single-pass type I membrane protein</topology>
    </subcellularLocation>
</comment>
<dbReference type="InterPro" id="IPR005013">
    <property type="entry name" value="DDOST_48_kDa_subunit"/>
</dbReference>
<keyword evidence="12" id="KW-1185">Reference proteome</keyword>
<dbReference type="GO" id="GO:0016740">
    <property type="term" value="F:transferase activity"/>
    <property type="evidence" value="ECO:0007669"/>
    <property type="project" value="UniProtKB-KW"/>
</dbReference>
<keyword evidence="4 8" id="KW-0812">Transmembrane</keyword>
<dbReference type="InterPro" id="IPR055457">
    <property type="entry name" value="OST48_N"/>
</dbReference>
<feature type="domain" description="OST48 middle" evidence="10">
    <location>
        <begin position="331"/>
        <end position="462"/>
    </location>
</feature>
<evidence type="ECO:0000256" key="3">
    <source>
        <dbReference type="ARBA" id="ARBA00008743"/>
    </source>
</evidence>
<dbReference type="Proteomes" id="UP001219567">
    <property type="component" value="Chromosome 3"/>
</dbReference>
<comment type="function">
    <text evidence="8">Subunit of the oligosaccharyl transferase (OST) complex that catalyzes the initial transfer of a defined glycan (Glc(3)Man(9)GlcNAc(2) in eukaryotes) from the lipid carrier dolichol-pyrophosphate to an asparagine residue within an Asn-X-Ser/Thr consensus motif in nascent polypeptide chains, the first step in protein N-glycosylation. N-glycosylation occurs cotranslationally and the complex associates with the Sec61 complex at the channel-forming translocon complex that mediates protein translocation across the endoplasmic reticulum (ER).</text>
</comment>
<comment type="subunit">
    <text evidence="8">Component of the oligosaccharyltransferase (OST) complex.</text>
</comment>
<evidence type="ECO:0000256" key="4">
    <source>
        <dbReference type="ARBA" id="ARBA00022692"/>
    </source>
</evidence>
<keyword evidence="7 8" id="KW-0472">Membrane</keyword>
<dbReference type="AlphaFoldDB" id="A0AAJ5YU87"/>
<feature type="transmembrane region" description="Helical" evidence="8">
    <location>
        <begin position="440"/>
        <end position="463"/>
    </location>
</feature>
<evidence type="ECO:0000259" key="10">
    <source>
        <dbReference type="Pfam" id="PF23358"/>
    </source>
</evidence>
<evidence type="ECO:0000313" key="12">
    <source>
        <dbReference type="Proteomes" id="UP001219567"/>
    </source>
</evidence>
<evidence type="ECO:0000256" key="7">
    <source>
        <dbReference type="ARBA" id="ARBA00023136"/>
    </source>
</evidence>
<dbReference type="GO" id="GO:0008250">
    <property type="term" value="C:oligosaccharyltransferase complex"/>
    <property type="evidence" value="ECO:0007669"/>
    <property type="project" value="TreeGrafter"/>
</dbReference>
<dbReference type="PANTHER" id="PTHR10830:SF0">
    <property type="entry name" value="DOLICHYL-DIPHOSPHOOLIGOSACCHARIDE--PROTEIN GLYCOSYLTRANSFERASE 48 KDA SUBUNIT"/>
    <property type="match status" value="1"/>
</dbReference>
<organism evidence="11 12">
    <name type="scientific">Malassezia yamatoensis</name>
    <dbReference type="NCBI Taxonomy" id="253288"/>
    <lineage>
        <taxon>Eukaryota</taxon>
        <taxon>Fungi</taxon>
        <taxon>Dikarya</taxon>
        <taxon>Basidiomycota</taxon>
        <taxon>Ustilaginomycotina</taxon>
        <taxon>Malasseziomycetes</taxon>
        <taxon>Malasseziales</taxon>
        <taxon>Malasseziaceae</taxon>
        <taxon>Malassezia</taxon>
    </lineage>
</organism>
<dbReference type="EMBL" id="CP119945">
    <property type="protein sequence ID" value="WFC99530.1"/>
    <property type="molecule type" value="Genomic_DNA"/>
</dbReference>
<evidence type="ECO:0000256" key="6">
    <source>
        <dbReference type="ARBA" id="ARBA00022989"/>
    </source>
</evidence>
<evidence type="ECO:0000256" key="8">
    <source>
        <dbReference type="RuleBase" id="RU361142"/>
    </source>
</evidence>
<dbReference type="Pfam" id="PF03345">
    <property type="entry name" value="OST48_N"/>
    <property type="match status" value="1"/>
</dbReference>
<evidence type="ECO:0000256" key="5">
    <source>
        <dbReference type="ARBA" id="ARBA00022824"/>
    </source>
</evidence>
<dbReference type="InterPro" id="IPR055459">
    <property type="entry name" value="OST48_MD"/>
</dbReference>
<feature type="domain" description="OST48 N-terminal" evidence="9">
    <location>
        <begin position="16"/>
        <end position="295"/>
    </location>
</feature>
<keyword evidence="6 8" id="KW-1133">Transmembrane helix</keyword>
<sequence length="473" mass="53026">MLVVLSGVLASATGDRLLVVADKEVDSYSKFIDSLDRSGYVVTLRDSNQVKSHAKLFELGERAYDHVVLLVPELKKLHEGLSPQCLVEFAEKGGNLLVGLSPRLSEAWRDFAREFNLEFAERDTMLVDHFGYDQKQDHGDHTAVLVGGKRTNFNAGGASNPQVFRESTLNALQSQPFIFRGLAHWVGPNPLAFALLTPPATAYESEVPTIKQTDGRYQASGISNLEPLSDVQNLLTGFDASSPDAQAALASAIQLRANSARVVFLGSVEMLQNHLFGDVSQDVQRAVVEDIAAWTFQESGVLRLQSSHHYRMRANDADNRPDYEEEVGIATKMYRIKDHVHYTLELQQLQGDRWVAAPTDLDIQLAVTMLDPYITLPLKAHSDGNVARYEGQFRLPDRHGVFTLRVNWKRHGWTYILAEDTIPVRPYNHDEYPRMLSSSWPYLAGAFSTMLGFAVFTYFWMALPVEKLGKKKE</sequence>
<protein>
    <recommendedName>
        <fullName evidence="8">Dolichyl-diphosphooligosaccharide--protein glycosyltransferase subunit WBP1</fullName>
        <shortName evidence="8">Oligosaccharyl transferase subunit WBP1</shortName>
    </recommendedName>
</protein>
<dbReference type="PANTHER" id="PTHR10830">
    <property type="entry name" value="DOLICHYL-DIPHOSPHOOLIGOSACCHARIDE--PROTEIN GLYCOSYLTRANSFERASE 48 KDA SUBUNIT"/>
    <property type="match status" value="1"/>
</dbReference>
<evidence type="ECO:0000256" key="2">
    <source>
        <dbReference type="ARBA" id="ARBA00004922"/>
    </source>
</evidence>
<evidence type="ECO:0000259" key="9">
    <source>
        <dbReference type="Pfam" id="PF03345"/>
    </source>
</evidence>
<accession>A0AAJ5YU87</accession>